<dbReference type="PANTHER" id="PTHR42693">
    <property type="entry name" value="ARYLSULFATASE FAMILY MEMBER"/>
    <property type="match status" value="1"/>
</dbReference>
<feature type="chain" id="PRO_5022041015" evidence="5">
    <location>
        <begin position="28"/>
        <end position="508"/>
    </location>
</feature>
<keyword evidence="3 7" id="KW-0378">Hydrolase</keyword>
<dbReference type="PROSITE" id="PS00149">
    <property type="entry name" value="SULFATASE_2"/>
    <property type="match status" value="1"/>
</dbReference>
<sequence length="508" mass="54954" precursor="true">MRNDRSLSVMLLTAVSLLFAMACQAPAADPPNIVLIYGDDVGYGDVACYGGSIATPNLDQLAAEGLRHTDAHCSAATCTPSRYALLTGSYAFRGKRTGIQPGNANLIIQPKSATLPERLKSAGYTTGVVGKWHLGLGDGPIDWNGKITPGPESIGFDYHFLIPATGDRVPCVYVEQGRVVDLAPADPIEVSYGKRIGDAPIGKERPDLLKMQVTHGHDRTIVNGISRIGYMTGGEQARWVDEDMADVITSQAVKFIERNKEKPFFLYFASHDIHVPRVPHSRFAGTTGHGPRGDAMAQLDWCVGEVMKTLKQHGLEENTLVIFSSDNGPVLDDGYADQANELLGDHRPAADWRAGKYSKFEGGTRVPTIVRWPARIPANTTSDALVGQIDWAHSLASLAGASVEEGTLVDSLDQLPALLGEDSSGRTYLAEEANGLSLRQGQWKYVTPGRVTDKLGPWNRVKVTPPGALYDLASDPQEQTDVASENAERVEQMQSLLERIKQQGDAAQ</sequence>
<evidence type="ECO:0000256" key="5">
    <source>
        <dbReference type="SAM" id="SignalP"/>
    </source>
</evidence>
<dbReference type="SUPFAM" id="SSF53649">
    <property type="entry name" value="Alkaline phosphatase-like"/>
    <property type="match status" value="1"/>
</dbReference>
<dbReference type="InterPro" id="IPR000917">
    <property type="entry name" value="Sulfatase_N"/>
</dbReference>
<proteinExistence type="inferred from homology"/>
<dbReference type="Gene3D" id="3.30.1120.10">
    <property type="match status" value="1"/>
</dbReference>
<feature type="domain" description="Sulfatase N-terminal" evidence="6">
    <location>
        <begin position="31"/>
        <end position="401"/>
    </location>
</feature>
<name>A0A518ARK8_9BACT</name>
<dbReference type="PROSITE" id="PS51257">
    <property type="entry name" value="PROKAR_LIPOPROTEIN"/>
    <property type="match status" value="1"/>
</dbReference>
<dbReference type="GO" id="GO:0004065">
    <property type="term" value="F:arylsulfatase activity"/>
    <property type="evidence" value="ECO:0007669"/>
    <property type="project" value="UniProtKB-EC"/>
</dbReference>
<evidence type="ECO:0000256" key="4">
    <source>
        <dbReference type="ARBA" id="ARBA00022837"/>
    </source>
</evidence>
<accession>A0A518ARK8</accession>
<evidence type="ECO:0000313" key="8">
    <source>
        <dbReference type="Proteomes" id="UP000315750"/>
    </source>
</evidence>
<comment type="similarity">
    <text evidence="1">Belongs to the sulfatase family.</text>
</comment>
<evidence type="ECO:0000313" key="7">
    <source>
        <dbReference type="EMBL" id="QDU57352.1"/>
    </source>
</evidence>
<dbReference type="EMBL" id="CP036278">
    <property type="protein sequence ID" value="QDU57352.1"/>
    <property type="molecule type" value="Genomic_DNA"/>
</dbReference>
<dbReference type="RefSeq" id="WP_231943626.1">
    <property type="nucleotide sequence ID" value="NZ_CP036278.1"/>
</dbReference>
<dbReference type="InterPro" id="IPR024607">
    <property type="entry name" value="Sulfatase_CS"/>
</dbReference>
<dbReference type="AlphaFoldDB" id="A0A518ARK8"/>
<dbReference type="KEGG" id="amuc:Pan181_35670"/>
<reference evidence="7 8" key="1">
    <citation type="submission" date="2019-02" db="EMBL/GenBank/DDBJ databases">
        <title>Deep-cultivation of Planctomycetes and their phenomic and genomic characterization uncovers novel biology.</title>
        <authorList>
            <person name="Wiegand S."/>
            <person name="Jogler M."/>
            <person name="Boedeker C."/>
            <person name="Pinto D."/>
            <person name="Vollmers J."/>
            <person name="Rivas-Marin E."/>
            <person name="Kohn T."/>
            <person name="Peeters S.H."/>
            <person name="Heuer A."/>
            <person name="Rast P."/>
            <person name="Oberbeckmann S."/>
            <person name="Bunk B."/>
            <person name="Jeske O."/>
            <person name="Meyerdierks A."/>
            <person name="Storesund J.E."/>
            <person name="Kallscheuer N."/>
            <person name="Luecker S."/>
            <person name="Lage O.M."/>
            <person name="Pohl T."/>
            <person name="Merkel B.J."/>
            <person name="Hornburger P."/>
            <person name="Mueller R.-W."/>
            <person name="Bruemmer F."/>
            <person name="Labrenz M."/>
            <person name="Spormann A.M."/>
            <person name="Op den Camp H."/>
            <person name="Overmann J."/>
            <person name="Amann R."/>
            <person name="Jetten M.S.M."/>
            <person name="Mascher T."/>
            <person name="Medema M.H."/>
            <person name="Devos D.P."/>
            <person name="Kaster A.-K."/>
            <person name="Ovreas L."/>
            <person name="Rohde M."/>
            <person name="Galperin M.Y."/>
            <person name="Jogler C."/>
        </authorList>
    </citation>
    <scope>NUCLEOTIDE SEQUENCE [LARGE SCALE GENOMIC DNA]</scope>
    <source>
        <strain evidence="7 8">Pan181</strain>
    </source>
</reference>
<dbReference type="InterPro" id="IPR017850">
    <property type="entry name" value="Alkaline_phosphatase_core_sf"/>
</dbReference>
<evidence type="ECO:0000256" key="2">
    <source>
        <dbReference type="ARBA" id="ARBA00022723"/>
    </source>
</evidence>
<evidence type="ECO:0000256" key="3">
    <source>
        <dbReference type="ARBA" id="ARBA00022801"/>
    </source>
</evidence>
<gene>
    <name evidence="7" type="primary">atsA_27</name>
    <name evidence="7" type="ORF">Pan181_35670</name>
</gene>
<dbReference type="InterPro" id="IPR050738">
    <property type="entry name" value="Sulfatase"/>
</dbReference>
<keyword evidence="5" id="KW-0732">Signal</keyword>
<keyword evidence="4" id="KW-0106">Calcium</keyword>
<evidence type="ECO:0000259" key="6">
    <source>
        <dbReference type="Pfam" id="PF00884"/>
    </source>
</evidence>
<keyword evidence="8" id="KW-1185">Reference proteome</keyword>
<protein>
    <submittedName>
        <fullName evidence="7">Arylsulfatase</fullName>
        <ecNumber evidence="7">3.1.6.1</ecNumber>
    </submittedName>
</protein>
<dbReference type="GO" id="GO:0046872">
    <property type="term" value="F:metal ion binding"/>
    <property type="evidence" value="ECO:0007669"/>
    <property type="project" value="UniProtKB-KW"/>
</dbReference>
<feature type="signal peptide" evidence="5">
    <location>
        <begin position="1"/>
        <end position="27"/>
    </location>
</feature>
<dbReference type="EC" id="3.1.6.1" evidence="7"/>
<dbReference type="PANTHER" id="PTHR42693:SF33">
    <property type="entry name" value="ARYLSULFATASE"/>
    <property type="match status" value="1"/>
</dbReference>
<dbReference type="Proteomes" id="UP000315750">
    <property type="component" value="Chromosome"/>
</dbReference>
<dbReference type="Pfam" id="PF00884">
    <property type="entry name" value="Sulfatase"/>
    <property type="match status" value="1"/>
</dbReference>
<dbReference type="PROSITE" id="PS00523">
    <property type="entry name" value="SULFATASE_1"/>
    <property type="match status" value="1"/>
</dbReference>
<dbReference type="CDD" id="cd16143">
    <property type="entry name" value="ARS_like"/>
    <property type="match status" value="1"/>
</dbReference>
<keyword evidence="2" id="KW-0479">Metal-binding</keyword>
<organism evidence="7 8">
    <name type="scientific">Aeoliella mucimassa</name>
    <dbReference type="NCBI Taxonomy" id="2527972"/>
    <lineage>
        <taxon>Bacteria</taxon>
        <taxon>Pseudomonadati</taxon>
        <taxon>Planctomycetota</taxon>
        <taxon>Planctomycetia</taxon>
        <taxon>Pirellulales</taxon>
        <taxon>Lacipirellulaceae</taxon>
        <taxon>Aeoliella</taxon>
    </lineage>
</organism>
<evidence type="ECO:0000256" key="1">
    <source>
        <dbReference type="ARBA" id="ARBA00008779"/>
    </source>
</evidence>
<dbReference type="Gene3D" id="3.40.720.10">
    <property type="entry name" value="Alkaline Phosphatase, subunit A"/>
    <property type="match status" value="1"/>
</dbReference>